<organism evidence="1 2">
    <name type="scientific">Herbiconiux daphne</name>
    <dbReference type="NCBI Taxonomy" id="2970914"/>
    <lineage>
        <taxon>Bacteria</taxon>
        <taxon>Bacillati</taxon>
        <taxon>Actinomycetota</taxon>
        <taxon>Actinomycetes</taxon>
        <taxon>Micrococcales</taxon>
        <taxon>Microbacteriaceae</taxon>
        <taxon>Herbiconiux</taxon>
    </lineage>
</organism>
<protein>
    <submittedName>
        <fullName evidence="1">Uncharacterized protein</fullName>
    </submittedName>
</protein>
<evidence type="ECO:0000313" key="2">
    <source>
        <dbReference type="Proteomes" id="UP001165586"/>
    </source>
</evidence>
<dbReference type="RefSeq" id="WP_259543020.1">
    <property type="nucleotide sequence ID" value="NZ_JANLCJ010000214.1"/>
</dbReference>
<proteinExistence type="predicted"/>
<keyword evidence="2" id="KW-1185">Reference proteome</keyword>
<name>A0ABT2HA72_9MICO</name>
<dbReference type="EMBL" id="JANLCJ010000214">
    <property type="protein sequence ID" value="MCS5736834.1"/>
    <property type="molecule type" value="Genomic_DNA"/>
</dbReference>
<gene>
    <name evidence="1" type="ORF">N1032_24185</name>
</gene>
<dbReference type="Proteomes" id="UP001165586">
    <property type="component" value="Unassembled WGS sequence"/>
</dbReference>
<accession>A0ABT2HA72</accession>
<reference evidence="1" key="1">
    <citation type="submission" date="2022-08" db="EMBL/GenBank/DDBJ databases">
        <authorList>
            <person name="Deng Y."/>
            <person name="Han X.-F."/>
            <person name="Zhang Y.-Q."/>
        </authorList>
    </citation>
    <scope>NUCLEOTIDE SEQUENCE</scope>
    <source>
        <strain evidence="1">CPCC 203386</strain>
    </source>
</reference>
<evidence type="ECO:0000313" key="1">
    <source>
        <dbReference type="EMBL" id="MCS5736834.1"/>
    </source>
</evidence>
<comment type="caution">
    <text evidence="1">The sequence shown here is derived from an EMBL/GenBank/DDBJ whole genome shotgun (WGS) entry which is preliminary data.</text>
</comment>
<sequence length="135" mass="15524">MFEKFNERRQLSPMEQFITRYPEVNAEMEIEKPADLLANTDEVVAIILGIFSFESVDSYTNKKEKKVALYTTAGKVLIHNTNKAAPFYKVDEDPQIATAIRQGKASVRIYKEEIVLRGEPAIEYKYEIQDTKKGE</sequence>